<dbReference type="PANTHER" id="PTHR10625">
    <property type="entry name" value="HISTONE DEACETYLASE HDAC1-RELATED"/>
    <property type="match status" value="1"/>
</dbReference>
<accession>A0ABP7S8M5</accession>
<evidence type="ECO:0000259" key="6">
    <source>
        <dbReference type="Pfam" id="PF00850"/>
    </source>
</evidence>
<dbReference type="InterPro" id="IPR037138">
    <property type="entry name" value="His_deacetylse_dom_sf"/>
</dbReference>
<name>A0ABP7S8M5_9SPHN</name>
<evidence type="ECO:0000256" key="1">
    <source>
        <dbReference type="ARBA" id="ARBA00001947"/>
    </source>
</evidence>
<reference evidence="8" key="1">
    <citation type="journal article" date="2019" name="Int. J. Syst. Evol. Microbiol.">
        <title>The Global Catalogue of Microorganisms (GCM) 10K type strain sequencing project: providing services to taxonomists for standard genome sequencing and annotation.</title>
        <authorList>
            <consortium name="The Broad Institute Genomics Platform"/>
            <consortium name="The Broad Institute Genome Sequencing Center for Infectious Disease"/>
            <person name="Wu L."/>
            <person name="Ma J."/>
        </authorList>
    </citation>
    <scope>NUCLEOTIDE SEQUENCE [LARGE SCALE GENOMIC DNA]</scope>
    <source>
        <strain evidence="8">JCM 17563</strain>
    </source>
</reference>
<gene>
    <name evidence="7" type="ORF">GCM10022280_00640</name>
</gene>
<dbReference type="Pfam" id="PF00850">
    <property type="entry name" value="Hist_deacetyl"/>
    <property type="match status" value="1"/>
</dbReference>
<keyword evidence="5" id="KW-0862">Zinc</keyword>
<comment type="caution">
    <text evidence="7">The sequence shown here is derived from an EMBL/GenBank/DDBJ whole genome shotgun (WGS) entry which is preliminary data.</text>
</comment>
<evidence type="ECO:0000256" key="3">
    <source>
        <dbReference type="ARBA" id="ARBA00022723"/>
    </source>
</evidence>
<sequence>MRTFWHEGQLAHRPASEFFNGALHPAADKVERAEHILAAIGRTEAPHLPDEATLQAILEDVHSADYLALLSTAHAEWRAAGREGDAMPYAFPVRRRPLRLERIDARLGQHSYDTCTPVAEGTWPALLAGTATVLGALEAVLGGEHAFALTRPPGHHAGTDTMGGYSYLNWAAIAAIRSGRRTAVLDIDYHHGNGTQDMLAGREGLSFASIHADPVSDYPYFWGHADENGDNIRNWPLPRGTLLEAYDAALAEGCAWIGEQSPELLVVSFGADTWEGDPISHFALRTEDYARLARRIAGLGLPTLVVMEGGYAVEALGHNVASFLSGF</sequence>
<evidence type="ECO:0000256" key="2">
    <source>
        <dbReference type="ARBA" id="ARBA00005947"/>
    </source>
</evidence>
<dbReference type="InterPro" id="IPR023801">
    <property type="entry name" value="His_deacetylse_dom"/>
</dbReference>
<keyword evidence="8" id="KW-1185">Reference proteome</keyword>
<comment type="cofactor">
    <cofactor evidence="1">
        <name>Zn(2+)</name>
        <dbReference type="ChEBI" id="CHEBI:29105"/>
    </cofactor>
</comment>
<evidence type="ECO:0000313" key="8">
    <source>
        <dbReference type="Proteomes" id="UP001500235"/>
    </source>
</evidence>
<dbReference type="Gene3D" id="3.40.800.20">
    <property type="entry name" value="Histone deacetylase domain"/>
    <property type="match status" value="1"/>
</dbReference>
<dbReference type="Proteomes" id="UP001500235">
    <property type="component" value="Unassembled WGS sequence"/>
</dbReference>
<organism evidence="7 8">
    <name type="scientific">Sphingomonas swuensis</name>
    <dbReference type="NCBI Taxonomy" id="977800"/>
    <lineage>
        <taxon>Bacteria</taxon>
        <taxon>Pseudomonadati</taxon>
        <taxon>Pseudomonadota</taxon>
        <taxon>Alphaproteobacteria</taxon>
        <taxon>Sphingomonadales</taxon>
        <taxon>Sphingomonadaceae</taxon>
        <taxon>Sphingomonas</taxon>
    </lineage>
</organism>
<feature type="domain" description="Histone deacetylase" evidence="6">
    <location>
        <begin position="31"/>
        <end position="325"/>
    </location>
</feature>
<evidence type="ECO:0000313" key="7">
    <source>
        <dbReference type="EMBL" id="GAA4007912.1"/>
    </source>
</evidence>
<protein>
    <submittedName>
        <fullName evidence="7">Histone deacetylase family protein</fullName>
    </submittedName>
</protein>
<dbReference type="CDD" id="cd10001">
    <property type="entry name" value="HDAC_classII_APAH"/>
    <property type="match status" value="1"/>
</dbReference>
<proteinExistence type="inferred from homology"/>
<keyword evidence="3" id="KW-0479">Metal-binding</keyword>
<comment type="similarity">
    <text evidence="2">Belongs to the histone deacetylase family.</text>
</comment>
<dbReference type="SUPFAM" id="SSF52768">
    <property type="entry name" value="Arginase/deacetylase"/>
    <property type="match status" value="1"/>
</dbReference>
<dbReference type="EMBL" id="BAABBQ010000001">
    <property type="protein sequence ID" value="GAA4007912.1"/>
    <property type="molecule type" value="Genomic_DNA"/>
</dbReference>
<evidence type="ECO:0000256" key="4">
    <source>
        <dbReference type="ARBA" id="ARBA00022801"/>
    </source>
</evidence>
<dbReference type="InterPro" id="IPR023696">
    <property type="entry name" value="Ureohydrolase_dom_sf"/>
</dbReference>
<evidence type="ECO:0000256" key="5">
    <source>
        <dbReference type="ARBA" id="ARBA00022833"/>
    </source>
</evidence>
<dbReference type="PANTHER" id="PTHR10625:SF17">
    <property type="entry name" value="HISTONE DEACETYLASE 8"/>
    <property type="match status" value="1"/>
</dbReference>
<keyword evidence="4" id="KW-0378">Hydrolase</keyword>